<keyword evidence="2" id="KW-1185">Reference proteome</keyword>
<organism evidence="1 2">
    <name type="scientific">Weissella muntiaci</name>
    <dbReference type="NCBI Taxonomy" id="2508881"/>
    <lineage>
        <taxon>Bacteria</taxon>
        <taxon>Bacillati</taxon>
        <taxon>Bacillota</taxon>
        <taxon>Bacilli</taxon>
        <taxon>Lactobacillales</taxon>
        <taxon>Lactobacillaceae</taxon>
        <taxon>Weissella</taxon>
    </lineage>
</organism>
<dbReference type="AlphaFoldDB" id="A0A6C2C955"/>
<reference evidence="1 2" key="1">
    <citation type="submission" date="2019-01" db="EMBL/GenBank/DDBJ databases">
        <title>Weissella sp. nov., a novel lactic acid bacterium isolated from animal feces.</title>
        <authorList>
            <person name="Wang L.-T."/>
        </authorList>
    </citation>
    <scope>NUCLEOTIDE SEQUENCE [LARGE SCALE GENOMIC DNA]</scope>
    <source>
        <strain evidence="1 2">8H-2</strain>
    </source>
</reference>
<dbReference type="RefSeq" id="WP_148622033.1">
    <property type="nucleotide sequence ID" value="NZ_SDGZ01000008.1"/>
</dbReference>
<proteinExistence type="predicted"/>
<evidence type="ECO:0000313" key="2">
    <source>
        <dbReference type="Proteomes" id="UP000371977"/>
    </source>
</evidence>
<dbReference type="EMBL" id="SDGZ01000008">
    <property type="protein sequence ID" value="TYC50561.1"/>
    <property type="molecule type" value="Genomic_DNA"/>
</dbReference>
<dbReference type="Proteomes" id="UP000371977">
    <property type="component" value="Unassembled WGS sequence"/>
</dbReference>
<comment type="caution">
    <text evidence="1">The sequence shown here is derived from an EMBL/GenBank/DDBJ whole genome shotgun (WGS) entry which is preliminary data.</text>
</comment>
<protein>
    <submittedName>
        <fullName evidence="1">Uncharacterized protein</fullName>
    </submittedName>
</protein>
<name>A0A6C2C955_9LACO</name>
<dbReference type="OrthoDB" id="2146396at2"/>
<evidence type="ECO:0000313" key="1">
    <source>
        <dbReference type="EMBL" id="TYC50561.1"/>
    </source>
</evidence>
<accession>A0A6C2C955</accession>
<gene>
    <name evidence="1" type="ORF">ESZ50_02510</name>
</gene>
<sequence length="138" mass="15647">MKTLGLYTEIANNYNKISTAPFRIPSSLGNDDRHLLIDDYGLKLYMTIMASKVTKIEFFIDDMDNPIYPGIFQSFEFGMKWSGTPSFISSLINAKNNIGHTFQSVGDVCYQATVDQKNLKLFITLTPVIKEFTQIQNS</sequence>